<proteinExistence type="predicted"/>
<feature type="region of interest" description="Disordered" evidence="1">
    <location>
        <begin position="147"/>
        <end position="171"/>
    </location>
</feature>
<evidence type="ECO:0000256" key="1">
    <source>
        <dbReference type="SAM" id="MobiDB-lite"/>
    </source>
</evidence>
<organism evidence="2">
    <name type="scientific">Dulem virus 39</name>
    <dbReference type="NCBI Taxonomy" id="3145757"/>
    <lineage>
        <taxon>Viruses</taxon>
        <taxon>Duplodnaviria</taxon>
        <taxon>Heunggongvirae</taxon>
        <taxon>Uroviricota</taxon>
        <taxon>Caudoviricetes</taxon>
    </lineage>
</organism>
<feature type="compositionally biased region" description="Low complexity" evidence="1">
    <location>
        <begin position="151"/>
        <end position="162"/>
    </location>
</feature>
<dbReference type="EMBL" id="PP511791">
    <property type="protein sequence ID" value="XCD07523.1"/>
    <property type="molecule type" value="Genomic_DNA"/>
</dbReference>
<accession>A0AAU8B8G5</accession>
<protein>
    <submittedName>
        <fullName evidence="2">Uncharacterized protein</fullName>
    </submittedName>
</protein>
<sequence length="171" mass="19333">MGPYQSFYPNNQIPMYSQGYNPMMNAQQRLAQMEQQYPQFAGQGQFQPQMQQTQQFSGLNGRIVDDFNTLSANDVPMDGNGAIFIKKDGSEIQLRNWTANGTIQTTSYKPILEPNPENGTNIPQMDLNGLYEDVRALRVEISERFDRLEKSMTNSTAKSSSSKTKKEADSE</sequence>
<reference evidence="2" key="1">
    <citation type="submission" date="2024-03" db="EMBL/GenBank/DDBJ databases">
        <title>Diverse circular DNA viruses in blood, oral, and fecal samples of captive lemurs.</title>
        <authorList>
            <person name="Paietta E.N."/>
            <person name="Kraberger S."/>
            <person name="Lund M.C."/>
            <person name="Custer J.M."/>
            <person name="Vargas K.M."/>
            <person name="Ehmke E.E."/>
            <person name="Yoder A.D."/>
            <person name="Varsani A."/>
        </authorList>
    </citation>
    <scope>NUCLEOTIDE SEQUENCE</scope>
    <source>
        <strain evidence="2">Duke_28FS_1</strain>
    </source>
</reference>
<name>A0AAU8B8G5_9CAUD</name>
<evidence type="ECO:0000313" key="2">
    <source>
        <dbReference type="EMBL" id="XCD07523.1"/>
    </source>
</evidence>